<keyword evidence="1" id="KW-1133">Transmembrane helix</keyword>
<dbReference type="RefSeq" id="WP_049683400.1">
    <property type="nucleotide sequence ID" value="NZ_LFZW01000001.1"/>
</dbReference>
<keyword evidence="2" id="KW-0282">Flagellum</keyword>
<organism evidence="2 3">
    <name type="scientific">Peribacillus loiseleuriae</name>
    <dbReference type="NCBI Taxonomy" id="1679170"/>
    <lineage>
        <taxon>Bacteria</taxon>
        <taxon>Bacillati</taxon>
        <taxon>Bacillota</taxon>
        <taxon>Bacilli</taxon>
        <taxon>Bacillales</taxon>
        <taxon>Bacillaceae</taxon>
        <taxon>Peribacillus</taxon>
    </lineage>
</organism>
<feature type="transmembrane region" description="Helical" evidence="1">
    <location>
        <begin position="52"/>
        <end position="81"/>
    </location>
</feature>
<keyword evidence="1" id="KW-0812">Transmembrane</keyword>
<dbReference type="STRING" id="1679170.AC625_23100"/>
<dbReference type="EMBL" id="LFZW01000001">
    <property type="protein sequence ID" value="KMY52043.1"/>
    <property type="molecule type" value="Genomic_DNA"/>
</dbReference>
<protein>
    <submittedName>
        <fullName evidence="2">Flagellar basal body rod protein</fullName>
    </submittedName>
</protein>
<evidence type="ECO:0000313" key="3">
    <source>
        <dbReference type="Proteomes" id="UP000037146"/>
    </source>
</evidence>
<dbReference type="AlphaFoldDB" id="A0A0K9GZG8"/>
<comment type="caution">
    <text evidence="2">The sequence shown here is derived from an EMBL/GenBank/DDBJ whole genome shotgun (WGS) entry which is preliminary data.</text>
</comment>
<reference evidence="3" key="1">
    <citation type="submission" date="2015-07" db="EMBL/GenBank/DDBJ databases">
        <title>Genome sequencing project for genomic taxonomy and phylogenomics of Bacillus-like bacteria.</title>
        <authorList>
            <person name="Liu B."/>
            <person name="Wang J."/>
            <person name="Zhu Y."/>
            <person name="Liu G."/>
            <person name="Chen Q."/>
            <person name="Chen Z."/>
            <person name="Lan J."/>
            <person name="Che J."/>
            <person name="Ge C."/>
            <person name="Shi H."/>
            <person name="Pan Z."/>
            <person name="Liu X."/>
        </authorList>
    </citation>
    <scope>NUCLEOTIDE SEQUENCE [LARGE SCALE GENOMIC DNA]</scope>
    <source>
        <strain evidence="3">FJAT-27997</strain>
    </source>
</reference>
<name>A0A0K9GZG8_9BACI</name>
<sequence length="114" mass="12603">MKKFGLFTVGAIAALILLANVGPLIGLAISLGILYYSFKQLLSAESVFAKIAWVVVLLIALSFAISSFPSVLGLVAAYILFVVYRKWNKSKETIIEESDDPFTNFEKQWANLKK</sequence>
<dbReference type="OrthoDB" id="2971941at2"/>
<keyword evidence="2" id="KW-0966">Cell projection</keyword>
<evidence type="ECO:0000256" key="1">
    <source>
        <dbReference type="SAM" id="Phobius"/>
    </source>
</evidence>
<keyword evidence="1" id="KW-0472">Membrane</keyword>
<accession>A0A0K9GZG8</accession>
<evidence type="ECO:0000313" key="2">
    <source>
        <dbReference type="EMBL" id="KMY52043.1"/>
    </source>
</evidence>
<proteinExistence type="predicted"/>
<dbReference type="Proteomes" id="UP000037146">
    <property type="component" value="Unassembled WGS sequence"/>
</dbReference>
<keyword evidence="3" id="KW-1185">Reference proteome</keyword>
<keyword evidence="2" id="KW-0969">Cilium</keyword>
<gene>
    <name evidence="2" type="ORF">AC625_23100</name>
</gene>
<dbReference type="PATRIC" id="fig|1679170.3.peg.5178"/>